<name>A0A6D0ILQ9_ECOLX</name>
<reference evidence="1 8" key="1">
    <citation type="submission" date="2018-08" db="EMBL/GenBank/DDBJ databases">
        <authorList>
            <consortium name="NARMS: The National Antimicrobial Resistance Monitoring System"/>
        </authorList>
    </citation>
    <scope>NUCLEOTIDE SEQUENCE [LARGE SCALE GENOMIC DNA]</scope>
    <source>
        <strain evidence="1 8">FSIS11706358</strain>
    </source>
</reference>
<comment type="caution">
    <text evidence="2">The sequence shown here is derived from an EMBL/GenBank/DDBJ whole genome shotgun (WGS) entry which is preliminary data.</text>
</comment>
<evidence type="ECO:0000313" key="1">
    <source>
        <dbReference type="EMBL" id="EFB4533971.1"/>
    </source>
</evidence>
<dbReference type="Proteomes" id="UP000469708">
    <property type="component" value="Unassembled WGS sequence"/>
</dbReference>
<reference evidence="4 7" key="3">
    <citation type="submission" date="2020-02" db="EMBL/GenBank/DDBJ databases">
        <authorList>
            <person name="Subbiah M."/>
            <person name="Call D."/>
        </authorList>
    </citation>
    <scope>NUCLEOTIDE SEQUENCE [LARGE SCALE GENOMIC DNA]</scope>
    <source>
        <strain evidence="4 7">8375wC2</strain>
    </source>
</reference>
<dbReference type="EMBL" id="WTQJ01002972">
    <property type="protein sequence ID" value="MWR18947.1"/>
    <property type="molecule type" value="Genomic_DNA"/>
</dbReference>
<evidence type="ECO:0000313" key="3">
    <source>
        <dbReference type="EMBL" id="MWU33848.1"/>
    </source>
</evidence>
<dbReference type="Proteomes" id="UP000542214">
    <property type="component" value="Unassembled WGS sequence"/>
</dbReference>
<dbReference type="RefSeq" id="WP_001157925.1">
    <property type="nucleotide sequence ID" value="NZ_AP021891.1"/>
</dbReference>
<gene>
    <name evidence="1" type="ORF">C0P57_003264</name>
    <name evidence="4" type="ORF">G3V95_14255</name>
    <name evidence="3" type="ORF">GP944_24685</name>
    <name evidence="2" type="ORF">GQA06_34770</name>
</gene>
<dbReference type="EMBL" id="JAAGYI010000021">
    <property type="protein sequence ID" value="NEM86645.1"/>
    <property type="molecule type" value="Genomic_DNA"/>
</dbReference>
<evidence type="ECO:0000313" key="4">
    <source>
        <dbReference type="EMBL" id="NEM86645.1"/>
    </source>
</evidence>
<proteinExistence type="predicted"/>
<dbReference type="EMBL" id="WTRX01000103">
    <property type="protein sequence ID" value="MWU33848.1"/>
    <property type="molecule type" value="Genomic_DNA"/>
</dbReference>
<sequence>MQERAAVGLTLIETFWNFFLWQKWGKTLQKGQKRGKKRVDYRSLLFSLMMFNTLKNK</sequence>
<evidence type="ECO:0000313" key="5">
    <source>
        <dbReference type="Proteomes" id="UP000430387"/>
    </source>
</evidence>
<dbReference type="EMBL" id="AASFZR010000054">
    <property type="protein sequence ID" value="EFB4533971.1"/>
    <property type="molecule type" value="Genomic_DNA"/>
</dbReference>
<protein>
    <submittedName>
        <fullName evidence="2">Uncharacterized protein</fullName>
    </submittedName>
</protein>
<accession>A0A6D0ILQ9</accession>
<evidence type="ECO:0000313" key="6">
    <source>
        <dbReference type="Proteomes" id="UP000441160"/>
    </source>
</evidence>
<evidence type="ECO:0000313" key="2">
    <source>
        <dbReference type="EMBL" id="MWR18947.1"/>
    </source>
</evidence>
<dbReference type="AlphaFoldDB" id="A0A6D0ILQ9"/>
<dbReference type="Proteomes" id="UP000430387">
    <property type="component" value="Unassembled WGS sequence"/>
</dbReference>
<dbReference type="Proteomes" id="UP000441160">
    <property type="component" value="Unassembled WGS sequence"/>
</dbReference>
<organism evidence="2 5">
    <name type="scientific">Escherichia coli</name>
    <dbReference type="NCBI Taxonomy" id="562"/>
    <lineage>
        <taxon>Bacteria</taxon>
        <taxon>Pseudomonadati</taxon>
        <taxon>Pseudomonadota</taxon>
        <taxon>Gammaproteobacteria</taxon>
        <taxon>Enterobacterales</taxon>
        <taxon>Enterobacteriaceae</taxon>
        <taxon>Escherichia</taxon>
    </lineage>
</organism>
<reference evidence="5 6" key="2">
    <citation type="submission" date="2019-12" db="EMBL/GenBank/DDBJ databases">
        <title>Enteriobacteria Tanzani isolates_8377-8380.</title>
        <authorList>
            <person name="Subbiah M."/>
            <person name="Call D."/>
        </authorList>
    </citation>
    <scope>NUCLEOTIDE SEQUENCE [LARGE SCALE GENOMIC DNA]</scope>
    <source>
        <strain evidence="3 6">8378wB3</strain>
        <strain evidence="2 5">8380wG1</strain>
    </source>
</reference>
<evidence type="ECO:0000313" key="7">
    <source>
        <dbReference type="Proteomes" id="UP000469708"/>
    </source>
</evidence>
<evidence type="ECO:0000313" key="8">
    <source>
        <dbReference type="Proteomes" id="UP000542214"/>
    </source>
</evidence>